<protein>
    <recommendedName>
        <fullName evidence="2">RABX5 catalytic core helical domain-containing protein</fullName>
    </recommendedName>
</protein>
<feature type="region of interest" description="Disordered" evidence="1">
    <location>
        <begin position="137"/>
        <end position="158"/>
    </location>
</feature>
<reference evidence="3 4" key="1">
    <citation type="journal article" date="2006" name="Science">
        <title>The genome of black cottonwood, Populus trichocarpa (Torr. &amp; Gray).</title>
        <authorList>
            <person name="Tuskan G.A."/>
            <person name="Difazio S."/>
            <person name="Jansson S."/>
            <person name="Bohlmann J."/>
            <person name="Grigoriev I."/>
            <person name="Hellsten U."/>
            <person name="Putnam N."/>
            <person name="Ralph S."/>
            <person name="Rombauts S."/>
            <person name="Salamov A."/>
            <person name="Schein J."/>
            <person name="Sterck L."/>
            <person name="Aerts A."/>
            <person name="Bhalerao R.R."/>
            <person name="Bhalerao R.P."/>
            <person name="Blaudez D."/>
            <person name="Boerjan W."/>
            <person name="Brun A."/>
            <person name="Brunner A."/>
            <person name="Busov V."/>
            <person name="Campbell M."/>
            <person name="Carlson J."/>
            <person name="Chalot M."/>
            <person name="Chapman J."/>
            <person name="Chen G.L."/>
            <person name="Cooper D."/>
            <person name="Coutinho P.M."/>
            <person name="Couturier J."/>
            <person name="Covert S."/>
            <person name="Cronk Q."/>
            <person name="Cunningham R."/>
            <person name="Davis J."/>
            <person name="Degroeve S."/>
            <person name="Dejardin A."/>
            <person name="Depamphilis C."/>
            <person name="Detter J."/>
            <person name="Dirks B."/>
            <person name="Dubchak I."/>
            <person name="Duplessis S."/>
            <person name="Ehlting J."/>
            <person name="Ellis B."/>
            <person name="Gendler K."/>
            <person name="Goodstein D."/>
            <person name="Gribskov M."/>
            <person name="Grimwood J."/>
            <person name="Groover A."/>
            <person name="Gunter L."/>
            <person name="Hamberger B."/>
            <person name="Heinze B."/>
            <person name="Helariutta Y."/>
            <person name="Henrissat B."/>
            <person name="Holligan D."/>
            <person name="Holt R."/>
            <person name="Huang W."/>
            <person name="Islam-Faridi N."/>
            <person name="Jones S."/>
            <person name="Jones-Rhoades M."/>
            <person name="Jorgensen R."/>
            <person name="Joshi C."/>
            <person name="Kangasjarvi J."/>
            <person name="Karlsson J."/>
            <person name="Kelleher C."/>
            <person name="Kirkpatrick R."/>
            <person name="Kirst M."/>
            <person name="Kohler A."/>
            <person name="Kalluri U."/>
            <person name="Larimer F."/>
            <person name="Leebens-Mack J."/>
            <person name="Leple J.C."/>
            <person name="Locascio P."/>
            <person name="Lou Y."/>
            <person name="Lucas S."/>
            <person name="Martin F."/>
            <person name="Montanini B."/>
            <person name="Napoli C."/>
            <person name="Nelson D.R."/>
            <person name="Nelson C."/>
            <person name="Nieminen K."/>
            <person name="Nilsson O."/>
            <person name="Pereda V."/>
            <person name="Peter G."/>
            <person name="Philippe R."/>
            <person name="Pilate G."/>
            <person name="Poliakov A."/>
            <person name="Razumovskaya J."/>
            <person name="Richardson P."/>
            <person name="Rinaldi C."/>
            <person name="Ritland K."/>
            <person name="Rouze P."/>
            <person name="Ryaboy D."/>
            <person name="Schmutz J."/>
            <person name="Schrader J."/>
            <person name="Segerman B."/>
            <person name="Shin H."/>
            <person name="Siddiqui A."/>
            <person name="Sterky F."/>
            <person name="Terry A."/>
            <person name="Tsai C.J."/>
            <person name="Uberbacher E."/>
            <person name="Unneberg P."/>
            <person name="Vahala J."/>
            <person name="Wall K."/>
            <person name="Wessler S."/>
            <person name="Yang G."/>
            <person name="Yin T."/>
            <person name="Douglas C."/>
            <person name="Marra M."/>
            <person name="Sandberg G."/>
            <person name="Van de Peer Y."/>
            <person name="Rokhsar D."/>
        </authorList>
    </citation>
    <scope>NUCLEOTIDE SEQUENCE [LARGE SCALE GENOMIC DNA]</scope>
    <source>
        <strain evidence="4">cv. Nisqually</strain>
    </source>
</reference>
<feature type="compositionally biased region" description="Basic and acidic residues" evidence="1">
    <location>
        <begin position="142"/>
        <end position="152"/>
    </location>
</feature>
<evidence type="ECO:0000313" key="3">
    <source>
        <dbReference type="EMBL" id="PNT48656.1"/>
    </source>
</evidence>
<sequence length="317" mass="35376">MDLFESYNRSFIVFFSNHALDPERDSALVQEFLANMEMAFKAHPLWAGCSEEELESAVPDDIEADKQLSEKIPLIQQFIRPEKLDIKLAFQNETSWLANPPQLHSNLLYIQRYRHRSQLVGEAAYFLTEISRSSEATSTSKDVQHAKDESPMEKISSLSDIENKGATLLLKEDLAKDLLNNYNQLVFKYVCLSKGLGGANPSPPLSSSQTQVHGDAETLNYHQDTSSVASNNEPHKLSGMTGDSNTVSPVDEQNVELKPNNHKDIKPGEPDDESQIPTDLTDGSNMLSLVCEENAVLKPEQNEAMVTQHEGKDENSQ</sequence>
<accession>A0A2K2BFU4</accession>
<dbReference type="InterPro" id="IPR041545">
    <property type="entry name" value="DUF5601"/>
</dbReference>
<feature type="region of interest" description="Disordered" evidence="1">
    <location>
        <begin position="224"/>
        <end position="283"/>
    </location>
</feature>
<dbReference type="Gene3D" id="1.10.246.120">
    <property type="match status" value="1"/>
</dbReference>
<feature type="domain" description="RABX5 catalytic core helical" evidence="2">
    <location>
        <begin position="9"/>
        <end position="57"/>
    </location>
</feature>
<dbReference type="PANTHER" id="PTHR23101">
    <property type="entry name" value="RAB GDP/GTP EXCHANGE FACTOR"/>
    <property type="match status" value="1"/>
</dbReference>
<dbReference type="InterPro" id="IPR037191">
    <property type="entry name" value="VPS9_dom_sf"/>
</dbReference>
<evidence type="ECO:0000256" key="1">
    <source>
        <dbReference type="SAM" id="MobiDB-lite"/>
    </source>
</evidence>
<dbReference type="Gene3D" id="1.20.1050.80">
    <property type="entry name" value="VPS9 domain"/>
    <property type="match status" value="1"/>
</dbReference>
<keyword evidence="4" id="KW-1185">Reference proteome</keyword>
<evidence type="ECO:0000313" key="4">
    <source>
        <dbReference type="Proteomes" id="UP000006729"/>
    </source>
</evidence>
<gene>
    <name evidence="3" type="ORF">POPTR_002G089700</name>
</gene>
<dbReference type="Proteomes" id="UP000006729">
    <property type="component" value="Chromosome 2"/>
</dbReference>
<dbReference type="GO" id="GO:0005085">
    <property type="term" value="F:guanyl-nucleotide exchange factor activity"/>
    <property type="evidence" value="ECO:0000318"/>
    <property type="project" value="GO_Central"/>
</dbReference>
<proteinExistence type="predicted"/>
<organism evidence="3 4">
    <name type="scientific">Populus trichocarpa</name>
    <name type="common">Western balsam poplar</name>
    <name type="synonym">Populus balsamifera subsp. trichocarpa</name>
    <dbReference type="NCBI Taxonomy" id="3694"/>
    <lineage>
        <taxon>Eukaryota</taxon>
        <taxon>Viridiplantae</taxon>
        <taxon>Streptophyta</taxon>
        <taxon>Embryophyta</taxon>
        <taxon>Tracheophyta</taxon>
        <taxon>Spermatophyta</taxon>
        <taxon>Magnoliopsida</taxon>
        <taxon>eudicotyledons</taxon>
        <taxon>Gunneridae</taxon>
        <taxon>Pentapetalae</taxon>
        <taxon>rosids</taxon>
        <taxon>fabids</taxon>
        <taxon>Malpighiales</taxon>
        <taxon>Salicaceae</taxon>
        <taxon>Saliceae</taxon>
        <taxon>Populus</taxon>
    </lineage>
</organism>
<evidence type="ECO:0000259" key="2">
    <source>
        <dbReference type="Pfam" id="PF18151"/>
    </source>
</evidence>
<dbReference type="Pfam" id="PF18151">
    <property type="entry name" value="DUF5601"/>
    <property type="match status" value="1"/>
</dbReference>
<dbReference type="GO" id="GO:0005829">
    <property type="term" value="C:cytosol"/>
    <property type="evidence" value="ECO:0000318"/>
    <property type="project" value="GO_Central"/>
</dbReference>
<dbReference type="SUPFAM" id="SSF109993">
    <property type="entry name" value="VPS9 domain"/>
    <property type="match status" value="1"/>
</dbReference>
<dbReference type="GO" id="GO:0031267">
    <property type="term" value="F:small GTPase binding"/>
    <property type="evidence" value="ECO:0000318"/>
    <property type="project" value="GO_Central"/>
</dbReference>
<dbReference type="GO" id="GO:0030139">
    <property type="term" value="C:endocytic vesicle"/>
    <property type="evidence" value="ECO:0000318"/>
    <property type="project" value="GO_Central"/>
</dbReference>
<dbReference type="PANTHER" id="PTHR23101:SF25">
    <property type="entry name" value="GTPASE-ACTIVATING PROTEIN AND VPS9 DOMAIN-CONTAINING PROTEIN 1"/>
    <property type="match status" value="1"/>
</dbReference>
<dbReference type="InterPro" id="IPR045046">
    <property type="entry name" value="Vps9-like"/>
</dbReference>
<name>A0A2K2BFU4_POPTR</name>
<dbReference type="EMBL" id="CM009291">
    <property type="protein sequence ID" value="PNT48656.1"/>
    <property type="molecule type" value="Genomic_DNA"/>
</dbReference>
<dbReference type="InParanoid" id="A0A2K2BFU4"/>
<dbReference type="STRING" id="3694.A0A2K2BFU4"/>
<dbReference type="GO" id="GO:0016192">
    <property type="term" value="P:vesicle-mediated transport"/>
    <property type="evidence" value="ECO:0007669"/>
    <property type="project" value="InterPro"/>
</dbReference>
<feature type="compositionally biased region" description="Basic and acidic residues" evidence="1">
    <location>
        <begin position="259"/>
        <end position="269"/>
    </location>
</feature>
<dbReference type="AlphaFoldDB" id="A0A2K2BFU4"/>